<dbReference type="Gene3D" id="1.10.357.10">
    <property type="entry name" value="Tetracycline Repressor, domain 2"/>
    <property type="match status" value="1"/>
</dbReference>
<keyword evidence="3 5" id="KW-0238">DNA-binding</keyword>
<dbReference type="PANTHER" id="PTHR43479">
    <property type="entry name" value="ACREF/ENVCD OPERON REPRESSOR-RELATED"/>
    <property type="match status" value="1"/>
</dbReference>
<dbReference type="InterPro" id="IPR023772">
    <property type="entry name" value="DNA-bd_HTH_TetR-type_CS"/>
</dbReference>
<dbReference type="SUPFAM" id="SSF46689">
    <property type="entry name" value="Homeodomain-like"/>
    <property type="match status" value="1"/>
</dbReference>
<accession>A0A4P7D182</accession>
<evidence type="ECO:0000256" key="2">
    <source>
        <dbReference type="ARBA" id="ARBA00023015"/>
    </source>
</evidence>
<dbReference type="AlphaFoldDB" id="A0A4P7D182"/>
<dbReference type="PROSITE" id="PS01081">
    <property type="entry name" value="HTH_TETR_1"/>
    <property type="match status" value="1"/>
</dbReference>
<reference evidence="8 9" key="1">
    <citation type="submission" date="2019-03" db="EMBL/GenBank/DDBJ databases">
        <title>Paraburkholderia sp. 7MH5, isolated from subtropical forest soil.</title>
        <authorList>
            <person name="Gao Z.-H."/>
            <person name="Qiu L.-H."/>
        </authorList>
    </citation>
    <scope>NUCLEOTIDE SEQUENCE [LARGE SCALE GENOMIC DNA]</scope>
    <source>
        <strain evidence="8 9">7MH5</strain>
    </source>
</reference>
<protein>
    <submittedName>
        <fullName evidence="8">TetR/AcrR family transcriptional regulator</fullName>
    </submittedName>
</protein>
<name>A0A4P7D182_9BURK</name>
<proteinExistence type="predicted"/>
<dbReference type="RefSeq" id="WP_134756400.1">
    <property type="nucleotide sequence ID" value="NZ_CP038150.1"/>
</dbReference>
<dbReference type="KEGG" id="ppai:E1956_30940"/>
<sequence>MSRTLNTDKTTKTALESPSLGRRHDANRREQSRSIETRRAIMDAALQEFAERGYDGASMRRIGERAELEYTLITYHFRNKETLWRAVAEDAFAQIEAKWNEAIPVDSDMSPADRVREEFHNFLKYTIEHNAFHHFMLRENVGDSPRLTWLVENVVSKTMNRILPQIRAAQAEGTLIKGDPNLICYMLIGMTSVLSSLKGEMREMIGFSIDDPKSVNQYWKLIEKAVFR</sequence>
<evidence type="ECO:0000256" key="4">
    <source>
        <dbReference type="ARBA" id="ARBA00023163"/>
    </source>
</evidence>
<evidence type="ECO:0000313" key="8">
    <source>
        <dbReference type="EMBL" id="QBR01588.1"/>
    </source>
</evidence>
<dbReference type="PROSITE" id="PS50977">
    <property type="entry name" value="HTH_TETR_2"/>
    <property type="match status" value="1"/>
</dbReference>
<evidence type="ECO:0000313" key="9">
    <source>
        <dbReference type="Proteomes" id="UP000295727"/>
    </source>
</evidence>
<evidence type="ECO:0000259" key="7">
    <source>
        <dbReference type="PROSITE" id="PS50977"/>
    </source>
</evidence>
<dbReference type="SUPFAM" id="SSF48498">
    <property type="entry name" value="Tetracyclin repressor-like, C-terminal domain"/>
    <property type="match status" value="1"/>
</dbReference>
<feature type="DNA-binding region" description="H-T-H motif" evidence="5">
    <location>
        <begin position="58"/>
        <end position="77"/>
    </location>
</feature>
<dbReference type="Proteomes" id="UP000295727">
    <property type="component" value="Chromosome 3"/>
</dbReference>
<dbReference type="PANTHER" id="PTHR43479:SF11">
    <property type="entry name" value="ACREF_ENVCD OPERON REPRESSOR-RELATED"/>
    <property type="match status" value="1"/>
</dbReference>
<dbReference type="InterPro" id="IPR050624">
    <property type="entry name" value="HTH-type_Tx_Regulator"/>
</dbReference>
<dbReference type="InterPro" id="IPR001647">
    <property type="entry name" value="HTH_TetR"/>
</dbReference>
<dbReference type="OrthoDB" id="2356263at2"/>
<dbReference type="Pfam" id="PF00440">
    <property type="entry name" value="TetR_N"/>
    <property type="match status" value="1"/>
</dbReference>
<feature type="domain" description="HTH tetR-type" evidence="7">
    <location>
        <begin position="35"/>
        <end position="95"/>
    </location>
</feature>
<feature type="compositionally biased region" description="Polar residues" evidence="6">
    <location>
        <begin position="1"/>
        <end position="16"/>
    </location>
</feature>
<dbReference type="InterPro" id="IPR036271">
    <property type="entry name" value="Tet_transcr_reg_TetR-rel_C_sf"/>
</dbReference>
<evidence type="ECO:0000256" key="5">
    <source>
        <dbReference type="PROSITE-ProRule" id="PRU00335"/>
    </source>
</evidence>
<keyword evidence="9" id="KW-1185">Reference proteome</keyword>
<dbReference type="PRINTS" id="PR00455">
    <property type="entry name" value="HTHTETR"/>
</dbReference>
<keyword evidence="2" id="KW-0805">Transcription regulation</keyword>
<dbReference type="EMBL" id="CP038150">
    <property type="protein sequence ID" value="QBR01588.1"/>
    <property type="molecule type" value="Genomic_DNA"/>
</dbReference>
<organism evidence="8 9">
    <name type="scientific">Paraburkholderia pallida</name>
    <dbReference type="NCBI Taxonomy" id="2547399"/>
    <lineage>
        <taxon>Bacteria</taxon>
        <taxon>Pseudomonadati</taxon>
        <taxon>Pseudomonadota</taxon>
        <taxon>Betaproteobacteria</taxon>
        <taxon>Burkholderiales</taxon>
        <taxon>Burkholderiaceae</taxon>
        <taxon>Paraburkholderia</taxon>
    </lineage>
</organism>
<feature type="region of interest" description="Disordered" evidence="6">
    <location>
        <begin position="1"/>
        <end position="34"/>
    </location>
</feature>
<dbReference type="GO" id="GO:0003677">
    <property type="term" value="F:DNA binding"/>
    <property type="evidence" value="ECO:0007669"/>
    <property type="project" value="UniProtKB-UniRule"/>
</dbReference>
<feature type="compositionally biased region" description="Basic and acidic residues" evidence="6">
    <location>
        <begin position="22"/>
        <end position="34"/>
    </location>
</feature>
<evidence type="ECO:0000256" key="6">
    <source>
        <dbReference type="SAM" id="MobiDB-lite"/>
    </source>
</evidence>
<keyword evidence="4" id="KW-0804">Transcription</keyword>
<gene>
    <name evidence="8" type="ORF">E1956_30940</name>
</gene>
<evidence type="ECO:0000256" key="3">
    <source>
        <dbReference type="ARBA" id="ARBA00023125"/>
    </source>
</evidence>
<evidence type="ECO:0000256" key="1">
    <source>
        <dbReference type="ARBA" id="ARBA00022491"/>
    </source>
</evidence>
<keyword evidence="1" id="KW-0678">Repressor</keyword>
<dbReference type="InterPro" id="IPR009057">
    <property type="entry name" value="Homeodomain-like_sf"/>
</dbReference>